<feature type="region of interest" description="Disordered" evidence="5">
    <location>
        <begin position="650"/>
        <end position="683"/>
    </location>
</feature>
<feature type="domain" description="SET" evidence="8">
    <location>
        <begin position="57"/>
        <end position="189"/>
    </location>
</feature>
<feature type="region of interest" description="Disordered" evidence="5">
    <location>
        <begin position="270"/>
        <end position="325"/>
    </location>
</feature>
<accession>A0ABD3ME67</accession>
<feature type="signal peptide" evidence="7">
    <location>
        <begin position="1"/>
        <end position="28"/>
    </location>
</feature>
<dbReference type="AlphaFoldDB" id="A0ABD3ME67"/>
<dbReference type="SUPFAM" id="SSF82199">
    <property type="entry name" value="SET domain"/>
    <property type="match status" value="1"/>
</dbReference>
<feature type="region of interest" description="Disordered" evidence="5">
    <location>
        <begin position="835"/>
        <end position="884"/>
    </location>
</feature>
<feature type="chain" id="PRO_5044838555" description="SET domain-containing protein" evidence="7">
    <location>
        <begin position="29"/>
        <end position="898"/>
    </location>
</feature>
<feature type="compositionally biased region" description="Acidic residues" evidence="5">
    <location>
        <begin position="773"/>
        <end position="797"/>
    </location>
</feature>
<evidence type="ECO:0000256" key="2">
    <source>
        <dbReference type="ARBA" id="ARBA00022692"/>
    </source>
</evidence>
<feature type="compositionally biased region" description="Basic and acidic residues" evidence="5">
    <location>
        <begin position="672"/>
        <end position="683"/>
    </location>
</feature>
<organism evidence="9 10">
    <name type="scientific">Stephanodiscus triporus</name>
    <dbReference type="NCBI Taxonomy" id="2934178"/>
    <lineage>
        <taxon>Eukaryota</taxon>
        <taxon>Sar</taxon>
        <taxon>Stramenopiles</taxon>
        <taxon>Ochrophyta</taxon>
        <taxon>Bacillariophyta</taxon>
        <taxon>Coscinodiscophyceae</taxon>
        <taxon>Thalassiosirophycidae</taxon>
        <taxon>Stephanodiscales</taxon>
        <taxon>Stephanodiscaceae</taxon>
        <taxon>Stephanodiscus</taxon>
    </lineage>
</organism>
<feature type="transmembrane region" description="Helical" evidence="6">
    <location>
        <begin position="353"/>
        <end position="375"/>
    </location>
</feature>
<dbReference type="PROSITE" id="PS50280">
    <property type="entry name" value="SET"/>
    <property type="match status" value="1"/>
</dbReference>
<dbReference type="Proteomes" id="UP001530315">
    <property type="component" value="Unassembled WGS sequence"/>
</dbReference>
<feature type="transmembrane region" description="Helical" evidence="6">
    <location>
        <begin position="428"/>
        <end position="456"/>
    </location>
</feature>
<dbReference type="InterPro" id="IPR013057">
    <property type="entry name" value="AA_transpt_TM"/>
</dbReference>
<proteinExistence type="predicted"/>
<evidence type="ECO:0000256" key="5">
    <source>
        <dbReference type="SAM" id="MobiDB-lite"/>
    </source>
</evidence>
<feature type="transmembrane region" description="Helical" evidence="6">
    <location>
        <begin position="503"/>
        <end position="520"/>
    </location>
</feature>
<dbReference type="InterPro" id="IPR001214">
    <property type="entry name" value="SET_dom"/>
</dbReference>
<evidence type="ECO:0000256" key="1">
    <source>
        <dbReference type="ARBA" id="ARBA00004141"/>
    </source>
</evidence>
<evidence type="ECO:0000256" key="3">
    <source>
        <dbReference type="ARBA" id="ARBA00022989"/>
    </source>
</evidence>
<feature type="compositionally biased region" description="Acidic residues" evidence="5">
    <location>
        <begin position="662"/>
        <end position="671"/>
    </location>
</feature>
<evidence type="ECO:0000313" key="9">
    <source>
        <dbReference type="EMBL" id="KAL3762376.1"/>
    </source>
</evidence>
<feature type="compositionally biased region" description="Basic and acidic residues" evidence="5">
    <location>
        <begin position="744"/>
        <end position="772"/>
    </location>
</feature>
<reference evidence="9 10" key="1">
    <citation type="submission" date="2024-10" db="EMBL/GenBank/DDBJ databases">
        <title>Updated reference genomes for cyclostephanoid diatoms.</title>
        <authorList>
            <person name="Roberts W.R."/>
            <person name="Alverson A.J."/>
        </authorList>
    </citation>
    <scope>NUCLEOTIDE SEQUENCE [LARGE SCALE GENOMIC DNA]</scope>
    <source>
        <strain evidence="9 10">AJA276-08</strain>
    </source>
</reference>
<gene>
    <name evidence="9" type="ORF">ACHAW5_000638</name>
</gene>
<keyword evidence="2 6" id="KW-0812">Transmembrane</keyword>
<feature type="region of interest" description="Disordered" evidence="5">
    <location>
        <begin position="714"/>
        <end position="807"/>
    </location>
</feature>
<evidence type="ECO:0000259" key="8">
    <source>
        <dbReference type="PROSITE" id="PS50280"/>
    </source>
</evidence>
<evidence type="ECO:0000256" key="6">
    <source>
        <dbReference type="SAM" id="Phobius"/>
    </source>
</evidence>
<dbReference type="Gene3D" id="3.90.1410.10">
    <property type="entry name" value="set domain protein methyltransferase, domain 1"/>
    <property type="match status" value="1"/>
</dbReference>
<comment type="subcellular location">
    <subcellularLocation>
        <location evidence="1">Membrane</location>
        <topology evidence="1">Multi-pass membrane protein</topology>
    </subcellularLocation>
</comment>
<dbReference type="PANTHER" id="PTHR22950">
    <property type="entry name" value="AMINO ACID TRANSPORTER"/>
    <property type="match status" value="1"/>
</dbReference>
<dbReference type="EMBL" id="JALLAZ020001829">
    <property type="protein sequence ID" value="KAL3762376.1"/>
    <property type="molecule type" value="Genomic_DNA"/>
</dbReference>
<keyword evidence="3 6" id="KW-1133">Transmembrane helix</keyword>
<feature type="transmembrane region" description="Helical" evidence="6">
    <location>
        <begin position="540"/>
        <end position="565"/>
    </location>
</feature>
<dbReference type="Pfam" id="PF01490">
    <property type="entry name" value="Aa_trans"/>
    <property type="match status" value="1"/>
</dbReference>
<name>A0ABD3ME67_9STRA</name>
<keyword evidence="7" id="KW-0732">Signal</keyword>
<feature type="compositionally biased region" description="Acidic residues" evidence="5">
    <location>
        <begin position="720"/>
        <end position="737"/>
    </location>
</feature>
<keyword evidence="4 6" id="KW-0472">Membrane</keyword>
<dbReference type="InterPro" id="IPR046341">
    <property type="entry name" value="SET_dom_sf"/>
</dbReference>
<protein>
    <recommendedName>
        <fullName evidence="8">SET domain-containing protein</fullName>
    </recommendedName>
</protein>
<evidence type="ECO:0000256" key="7">
    <source>
        <dbReference type="SAM" id="SignalP"/>
    </source>
</evidence>
<comment type="caution">
    <text evidence="9">The sequence shown here is derived from an EMBL/GenBank/DDBJ whole genome shotgun (WGS) entry which is preliminary data.</text>
</comment>
<dbReference type="GO" id="GO:0016020">
    <property type="term" value="C:membrane"/>
    <property type="evidence" value="ECO:0007669"/>
    <property type="project" value="UniProtKB-SubCell"/>
</dbReference>
<keyword evidence="10" id="KW-1185">Reference proteome</keyword>
<feature type="transmembrane region" description="Helical" evidence="6">
    <location>
        <begin position="476"/>
        <end position="496"/>
    </location>
</feature>
<feature type="transmembrane region" description="Helical" evidence="6">
    <location>
        <begin position="577"/>
        <end position="595"/>
    </location>
</feature>
<evidence type="ECO:0000256" key="4">
    <source>
        <dbReference type="ARBA" id="ARBA00023136"/>
    </source>
</evidence>
<evidence type="ECO:0000313" key="10">
    <source>
        <dbReference type="Proteomes" id="UP001530315"/>
    </source>
</evidence>
<sequence length="898" mass="97594">MMSSSRSMKSILSRFLAIILVPLVVTLAQECSEERSADDVVSLLLGWLHKNGAYINEKVAVRHSVPDDPLSPRGIFATDDMDVGETVCRIPWNLILKPSEEELEIGNSTDCDTIKAVADAMNNGGKTPYGAYLLAQPKDYTAAFWSQCNMAHRYNPYESNDRDQIKQTGYELITTKAVKQSEQLYTSYNRGVLCQEWLDWFGTPEIFLHFGFVEELPQRWLFDFARVKFDLDWKELTRLTSFANKHRDTASEDAGIPHTSMMRQVHLQIDDASSSSPPPSCADGDSGGLNDATTTPPSALAAKEGTPLLRRRRPPSSDGGGGASALRTSANVAKFCMGTGTLALPFASERGGLIFNAIGLFVIGAWDYYMSILLLGCVDLIPVSGGEDNDDGGMVLVGIGGVGGARHRPPSPAPPPPPPPGTTAYGRVAWYALGLVGLTVLDALMLSLLFGLVVAYESAMMSFVDGTPLSTGSGGLDLMIPNSIVIVLSCAPGVGWLGNFSGVGLMALAASFAIISWQGYAENGFGGFWYASSGGALGLWPASLSAASSWFGVAVFSYGVAPFVFNFRDSMENPRRVGHAVRTGLLLVFVGYVAMSNGIRVRPLTLYFSAPVPYSQRRIALKRRVSVPLALPSYAQPLFPQLLPQNRRVSSSPSLAGASGEVDLDEMDDVVDDRKNGDVRKRAREDAEIGQVFGHGNTLSVSSHLPFCSRSTATASAEEFTNEPTEEFTNEPTEEFTNEPAEGFTHEPTEEFTHEPAEGFTHEPAEGFKNEADDKDEDEDEDEDEDSNDDDDDDDVQDGYTYNGQVYPTYHEFVSAKRKRNTDLLSSKGLAGMMTCPLNRDERKRRSAAAGKKGGHHEGVSHRKHSTDSSAKLPQRSSSRIASRIAREVLCASLRERS</sequence>